<evidence type="ECO:0000313" key="8">
    <source>
        <dbReference type="EMBL" id="KND02021.1"/>
    </source>
</evidence>
<dbReference type="OrthoDB" id="446890at2759"/>
<dbReference type="SUPFAM" id="SSF52833">
    <property type="entry name" value="Thioredoxin-like"/>
    <property type="match status" value="1"/>
</dbReference>
<dbReference type="InterPro" id="IPR029760">
    <property type="entry name" value="GPX_CS"/>
</dbReference>
<name>A0A0L0HKM3_SPIPD</name>
<keyword evidence="2 5" id="KW-0575">Peroxidase</keyword>
<dbReference type="PROSITE" id="PS51352">
    <property type="entry name" value="THIOREDOXIN_2"/>
    <property type="match status" value="1"/>
</dbReference>
<protein>
    <recommendedName>
        <fullName evidence="5">Glutathione peroxidase</fullName>
    </recommendedName>
</protein>
<accession>A0A0L0HKM3</accession>
<dbReference type="STRING" id="645134.A0A0L0HKM3"/>
<organism evidence="8 9">
    <name type="scientific">Spizellomyces punctatus (strain DAOM BR117)</name>
    <dbReference type="NCBI Taxonomy" id="645134"/>
    <lineage>
        <taxon>Eukaryota</taxon>
        <taxon>Fungi</taxon>
        <taxon>Fungi incertae sedis</taxon>
        <taxon>Chytridiomycota</taxon>
        <taxon>Chytridiomycota incertae sedis</taxon>
        <taxon>Chytridiomycetes</taxon>
        <taxon>Spizellomycetales</taxon>
        <taxon>Spizellomycetaceae</taxon>
        <taxon>Spizellomyces</taxon>
    </lineage>
</organism>
<reference evidence="8 9" key="1">
    <citation type="submission" date="2009-08" db="EMBL/GenBank/DDBJ databases">
        <title>The Genome Sequence of Spizellomyces punctatus strain DAOM BR117.</title>
        <authorList>
            <consortium name="The Broad Institute Genome Sequencing Platform"/>
            <person name="Russ C."/>
            <person name="Cuomo C."/>
            <person name="Shea T."/>
            <person name="Young S.K."/>
            <person name="Zeng Q."/>
            <person name="Koehrsen M."/>
            <person name="Haas B."/>
            <person name="Borodovsky M."/>
            <person name="Guigo R."/>
            <person name="Alvarado L."/>
            <person name="Berlin A."/>
            <person name="Bochicchio J."/>
            <person name="Borenstein D."/>
            <person name="Chapman S."/>
            <person name="Chen Z."/>
            <person name="Engels R."/>
            <person name="Freedman E."/>
            <person name="Gellesch M."/>
            <person name="Goldberg J."/>
            <person name="Griggs A."/>
            <person name="Gujja S."/>
            <person name="Heiman D."/>
            <person name="Hepburn T."/>
            <person name="Howarth C."/>
            <person name="Jen D."/>
            <person name="Larson L."/>
            <person name="Lewis B."/>
            <person name="Mehta T."/>
            <person name="Park D."/>
            <person name="Pearson M."/>
            <person name="Roberts A."/>
            <person name="Saif S."/>
            <person name="Shenoy N."/>
            <person name="Sisk P."/>
            <person name="Stolte C."/>
            <person name="Sykes S."/>
            <person name="Thomson T."/>
            <person name="Walk T."/>
            <person name="White J."/>
            <person name="Yandava C."/>
            <person name="Burger G."/>
            <person name="Gray M.W."/>
            <person name="Holland P.W.H."/>
            <person name="King N."/>
            <person name="Lang F.B.F."/>
            <person name="Roger A.J."/>
            <person name="Ruiz-Trillo I."/>
            <person name="Lander E."/>
            <person name="Nusbaum C."/>
        </authorList>
    </citation>
    <scope>NUCLEOTIDE SEQUENCE [LARGE SCALE GENOMIC DNA]</scope>
    <source>
        <strain evidence="8 9">DAOM BR117</strain>
    </source>
</reference>
<dbReference type="Gene3D" id="3.40.30.10">
    <property type="entry name" value="Glutaredoxin"/>
    <property type="match status" value="1"/>
</dbReference>
<evidence type="ECO:0000256" key="3">
    <source>
        <dbReference type="ARBA" id="ARBA00023002"/>
    </source>
</evidence>
<dbReference type="PROSITE" id="PS00460">
    <property type="entry name" value="GLUTATHIONE_PEROXID_1"/>
    <property type="match status" value="1"/>
</dbReference>
<evidence type="ECO:0000256" key="5">
    <source>
        <dbReference type="RuleBase" id="RU000499"/>
    </source>
</evidence>
<dbReference type="Proteomes" id="UP000053201">
    <property type="component" value="Unassembled WGS sequence"/>
</dbReference>
<dbReference type="InterPro" id="IPR013766">
    <property type="entry name" value="Thioredoxin_domain"/>
</dbReference>
<dbReference type="OMA" id="TFPMTEK"/>
<evidence type="ECO:0000256" key="6">
    <source>
        <dbReference type="SAM" id="SignalP"/>
    </source>
</evidence>
<evidence type="ECO:0000259" key="7">
    <source>
        <dbReference type="PROSITE" id="PS51352"/>
    </source>
</evidence>
<dbReference type="PANTHER" id="PTHR11592:SF78">
    <property type="entry name" value="GLUTATHIONE PEROXIDASE"/>
    <property type="match status" value="1"/>
</dbReference>
<feature type="signal peptide" evidence="6">
    <location>
        <begin position="1"/>
        <end position="16"/>
    </location>
</feature>
<dbReference type="Pfam" id="PF00255">
    <property type="entry name" value="GSHPx"/>
    <property type="match status" value="1"/>
</dbReference>
<feature type="chain" id="PRO_5005539901" description="Glutathione peroxidase" evidence="6">
    <location>
        <begin position="17"/>
        <end position="212"/>
    </location>
</feature>
<dbReference type="AlphaFoldDB" id="A0A0L0HKM3"/>
<dbReference type="InterPro" id="IPR036249">
    <property type="entry name" value="Thioredoxin-like_sf"/>
</dbReference>
<dbReference type="FunCoup" id="A0A0L0HKM3">
    <property type="interactions" value="94"/>
</dbReference>
<dbReference type="EMBL" id="KQ257453">
    <property type="protein sequence ID" value="KND02021.1"/>
    <property type="molecule type" value="Genomic_DNA"/>
</dbReference>
<evidence type="ECO:0000256" key="2">
    <source>
        <dbReference type="ARBA" id="ARBA00022559"/>
    </source>
</evidence>
<dbReference type="PROSITE" id="PS51355">
    <property type="entry name" value="GLUTATHIONE_PEROXID_3"/>
    <property type="match status" value="1"/>
</dbReference>
<evidence type="ECO:0000313" key="9">
    <source>
        <dbReference type="Proteomes" id="UP000053201"/>
    </source>
</evidence>
<dbReference type="eggNOG" id="KOG1651">
    <property type="taxonomic scope" value="Eukaryota"/>
</dbReference>
<dbReference type="PROSITE" id="PS00763">
    <property type="entry name" value="GLUTATHIONE_PEROXID_2"/>
    <property type="match status" value="1"/>
</dbReference>
<dbReference type="CDD" id="cd00340">
    <property type="entry name" value="GSH_Peroxidase"/>
    <property type="match status" value="1"/>
</dbReference>
<dbReference type="GO" id="GO:0034599">
    <property type="term" value="P:cellular response to oxidative stress"/>
    <property type="evidence" value="ECO:0007669"/>
    <property type="project" value="TreeGrafter"/>
</dbReference>
<keyword evidence="3 5" id="KW-0560">Oxidoreductase</keyword>
<dbReference type="GeneID" id="27686104"/>
<keyword evidence="9" id="KW-1185">Reference proteome</keyword>
<comment type="similarity">
    <text evidence="1 5">Belongs to the glutathione peroxidase family.</text>
</comment>
<keyword evidence="6" id="KW-0732">Signal</keyword>
<dbReference type="PRINTS" id="PR01011">
    <property type="entry name" value="GLUTPROXDASE"/>
</dbReference>
<evidence type="ECO:0000256" key="1">
    <source>
        <dbReference type="ARBA" id="ARBA00006926"/>
    </source>
</evidence>
<dbReference type="GO" id="GO:0140824">
    <property type="term" value="F:thioredoxin-dependent peroxiredoxin activity"/>
    <property type="evidence" value="ECO:0007669"/>
    <property type="project" value="UniProtKB-EC"/>
</dbReference>
<dbReference type="InterPro" id="IPR000889">
    <property type="entry name" value="Glutathione_peroxidase"/>
</dbReference>
<dbReference type="InParanoid" id="A0A0L0HKM3"/>
<gene>
    <name evidence="8" type="ORF">SPPG_02525</name>
</gene>
<dbReference type="InterPro" id="IPR029759">
    <property type="entry name" value="GPX_AS"/>
</dbReference>
<dbReference type="RefSeq" id="XP_016610060.1">
    <property type="nucleotide sequence ID" value="XM_016750810.1"/>
</dbReference>
<feature type="domain" description="Thioredoxin" evidence="7">
    <location>
        <begin position="51"/>
        <end position="212"/>
    </location>
</feature>
<dbReference type="VEuPathDB" id="FungiDB:SPPG_02525"/>
<evidence type="ECO:0000256" key="4">
    <source>
        <dbReference type="ARBA" id="ARBA00049091"/>
    </source>
</evidence>
<dbReference type="PANTHER" id="PTHR11592">
    <property type="entry name" value="GLUTATHIONE PEROXIDASE"/>
    <property type="match status" value="1"/>
</dbReference>
<comment type="catalytic activity">
    <reaction evidence="4">
        <text>a hydroperoxide + [thioredoxin]-dithiol = an alcohol + [thioredoxin]-disulfide + H2O</text>
        <dbReference type="Rhea" id="RHEA:62620"/>
        <dbReference type="Rhea" id="RHEA-COMP:10698"/>
        <dbReference type="Rhea" id="RHEA-COMP:10700"/>
        <dbReference type="ChEBI" id="CHEBI:15377"/>
        <dbReference type="ChEBI" id="CHEBI:29950"/>
        <dbReference type="ChEBI" id="CHEBI:30879"/>
        <dbReference type="ChEBI" id="CHEBI:35924"/>
        <dbReference type="ChEBI" id="CHEBI:50058"/>
        <dbReference type="EC" id="1.11.1.24"/>
    </reaction>
</comment>
<dbReference type="FunFam" id="3.40.30.10:FF:000010">
    <property type="entry name" value="Glutathione peroxidase"/>
    <property type="match status" value="1"/>
</dbReference>
<proteinExistence type="inferred from homology"/>
<sequence>MSRLALARLALSLAATKRIKPCCHQQSPHSSFLFPLPTHHLPATVRSFSMTIPAKTLYELSVNDRKGQPYDLAALQGKVVLIVNVASKCGFTPQYKGLEELYQKYKDQGLVILGFPCNQFGSQAPGSAEEEGSFCQLNYGVTFPIMEKVEVNGDHVHPVYAWLKEQKSGLLGLRRIKWNFEKFIIDKEGKVVNRYASTTSPASLESEIQKLL</sequence>